<proteinExistence type="predicted"/>
<keyword evidence="3" id="KW-1185">Reference proteome</keyword>
<reference evidence="2 3" key="1">
    <citation type="submission" date="2009-10" db="EMBL/GenBank/DDBJ databases">
        <title>Complete sequence of chromosome of Ammonifex degensii KC4.</title>
        <authorList>
            <consortium name="US DOE Joint Genome Institute"/>
            <person name="Kerfeld C."/>
            <person name="Goodner B."/>
            <person name="Huber H."/>
            <person name="Stetter K."/>
            <person name="Lucas S."/>
            <person name="Copeland A."/>
            <person name="Lapidus A."/>
            <person name="Glavina del Rio T."/>
            <person name="Dalin E."/>
            <person name="Tice H."/>
            <person name="Bruce D."/>
            <person name="Goodwin L."/>
            <person name="Pitluck S."/>
            <person name="Saunders E."/>
            <person name="Brettin T."/>
            <person name="Detter J.C."/>
            <person name="Han C."/>
            <person name="Larimer F."/>
            <person name="Land M."/>
            <person name="Hauser L."/>
            <person name="Kyrpides N."/>
            <person name="Ovchinnikova G."/>
            <person name="Richardson P."/>
        </authorList>
    </citation>
    <scope>NUCLEOTIDE SEQUENCE [LARGE SCALE GENOMIC DNA]</scope>
    <source>
        <strain evidence="3">DSM 10501 / KC4</strain>
    </source>
</reference>
<keyword evidence="1" id="KW-0472">Membrane</keyword>
<feature type="transmembrane region" description="Helical" evidence="1">
    <location>
        <begin position="7"/>
        <end position="36"/>
    </location>
</feature>
<dbReference type="HOGENOM" id="CLU_2731073_0_0_9"/>
<feature type="transmembrane region" description="Helical" evidence="1">
    <location>
        <begin position="48"/>
        <end position="70"/>
    </location>
</feature>
<keyword evidence="1" id="KW-0812">Transmembrane</keyword>
<evidence type="ECO:0000256" key="1">
    <source>
        <dbReference type="SAM" id="Phobius"/>
    </source>
</evidence>
<organism evidence="2 3">
    <name type="scientific">Ammonifex degensii (strain DSM 10501 / KC4)</name>
    <dbReference type="NCBI Taxonomy" id="429009"/>
    <lineage>
        <taxon>Bacteria</taxon>
        <taxon>Bacillati</taxon>
        <taxon>Bacillota</taxon>
        <taxon>Clostridia</taxon>
        <taxon>Thermoanaerobacterales</taxon>
        <taxon>Thermoanaerobacteraceae</taxon>
        <taxon>Ammonifex</taxon>
    </lineage>
</organism>
<evidence type="ECO:0000313" key="2">
    <source>
        <dbReference type="EMBL" id="ACX51880.1"/>
    </source>
</evidence>
<dbReference type="RefSeq" id="WP_015738758.1">
    <property type="nucleotide sequence ID" value="NC_013385.1"/>
</dbReference>
<dbReference type="AlphaFoldDB" id="C9RCA3"/>
<dbReference type="STRING" id="429009.Adeg_0734"/>
<evidence type="ECO:0000313" key="3">
    <source>
        <dbReference type="Proteomes" id="UP000002620"/>
    </source>
</evidence>
<sequence>MGLFLKLVFAVKLLAGFCVLATVANCLAYLVARHFWFDGGTLERRLDGATVCSIGATGLFFGLTLLFVLCR</sequence>
<dbReference type="Proteomes" id="UP000002620">
    <property type="component" value="Chromosome"/>
</dbReference>
<dbReference type="KEGG" id="adg:Adeg_0734"/>
<name>C9RCA3_AMMDK</name>
<protein>
    <submittedName>
        <fullName evidence="2">Uncharacterized protein</fullName>
    </submittedName>
</protein>
<accession>C9RCA3</accession>
<keyword evidence="1" id="KW-1133">Transmembrane helix</keyword>
<gene>
    <name evidence="2" type="ordered locus">Adeg_0734</name>
</gene>
<dbReference type="EMBL" id="CP001785">
    <property type="protein sequence ID" value="ACX51880.1"/>
    <property type="molecule type" value="Genomic_DNA"/>
</dbReference>